<gene>
    <name evidence="12" type="primary">REI1</name>
    <name evidence="12" type="ORF">GLX27_004537</name>
</gene>
<keyword evidence="7" id="KW-0862">Zinc</keyword>
<dbReference type="InterPro" id="IPR022755">
    <property type="entry name" value="Znf_C2H2_jaz"/>
</dbReference>
<dbReference type="PANTHER" id="PTHR13182:SF8">
    <property type="entry name" value="CYTOPLASMIC 60S SUBUNIT BIOGENESIS FACTOR ZNF622"/>
    <property type="match status" value="1"/>
</dbReference>
<keyword evidence="6 9" id="KW-0863">Zinc-finger</keyword>
<feature type="region of interest" description="Disordered" evidence="10">
    <location>
        <begin position="109"/>
        <end position="137"/>
    </location>
</feature>
<evidence type="ECO:0000256" key="10">
    <source>
        <dbReference type="SAM" id="MobiDB-lite"/>
    </source>
</evidence>
<evidence type="ECO:0000313" key="12">
    <source>
        <dbReference type="EMBL" id="WFD49852.1"/>
    </source>
</evidence>
<accession>A0ABY8EW61</accession>
<evidence type="ECO:0000256" key="5">
    <source>
        <dbReference type="ARBA" id="ARBA00022737"/>
    </source>
</evidence>
<dbReference type="Proteomes" id="UP000818624">
    <property type="component" value="Chromosome 7"/>
</dbReference>
<dbReference type="PROSITE" id="PS50157">
    <property type="entry name" value="ZINC_FINGER_C2H2_2"/>
    <property type="match status" value="1"/>
</dbReference>
<dbReference type="InterPro" id="IPR041661">
    <property type="entry name" value="ZN622/Rei1/Reh1_Znf-C2H2"/>
</dbReference>
<evidence type="ECO:0000256" key="6">
    <source>
        <dbReference type="ARBA" id="ARBA00022771"/>
    </source>
</evidence>
<keyword evidence="13" id="KW-1185">Reference proteome</keyword>
<dbReference type="Pfam" id="PF12171">
    <property type="entry name" value="zf-C2H2_jaz"/>
    <property type="match status" value="1"/>
</dbReference>
<dbReference type="Gene3D" id="3.30.160.60">
    <property type="entry name" value="Classic Zinc Finger"/>
    <property type="match status" value="1"/>
</dbReference>
<comment type="similarity">
    <text evidence="8">Belongs to the REI1 family.</text>
</comment>
<proteinExistence type="inferred from homology"/>
<keyword evidence="5" id="KW-0677">Repeat</keyword>
<dbReference type="InterPro" id="IPR003604">
    <property type="entry name" value="Matrin/U1-like-C_Znf_C2H2"/>
</dbReference>
<keyword evidence="4" id="KW-0479">Metal-binding</keyword>
<sequence length="460" mass="51181">MWPKMCALHDATMSAATHGGTGDAHVFTCLTCSVAFYTPAEQREHFRTDLHRYNMKRRVANLAPVSAAVFNSKVQERRAALDAQAHEPETTGRCTVCSKSFASANAYRDHMQSKKHKEKAAKAAQRPAAPAAPASSALDNVASMRAALPEKDTADAADADADADLDDDARMERAIEAKLARARRIDPAAECMFCSASQPSLESSLAHMQRAHGFFVPERTYLVDEEGLLRYLADKVSVGNVCLWCNGRGRGFHDLGAVQQHMLDKSHCKVAYDSQEDQLEFADFYDFRASYPDYQKKQQAAAEWEDVSDDDENASEGDAVEWESASDDSSDDEVPEAGIRYGDSDLELVLPSGARLGHRSLQRYYRQTLWQTPASQARAPTASNGRALAHRLAGSDRIVRGDLVVGDRGGHEVVARNRGEAKEAQRHIREFRDVQRREQFKTKVGFRHNNQKHFRDPLLQ</sequence>
<dbReference type="InterPro" id="IPR036236">
    <property type="entry name" value="Znf_C2H2_sf"/>
</dbReference>
<dbReference type="SUPFAM" id="SSF57667">
    <property type="entry name" value="beta-beta-alpha zinc fingers"/>
    <property type="match status" value="2"/>
</dbReference>
<dbReference type="InterPro" id="IPR040025">
    <property type="entry name" value="Znf622/Rei1/Reh1"/>
</dbReference>
<feature type="region of interest" description="Disordered" evidence="10">
    <location>
        <begin position="299"/>
        <end position="338"/>
    </location>
</feature>
<comment type="subcellular location">
    <subcellularLocation>
        <location evidence="1">Cytoplasm</location>
    </subcellularLocation>
</comment>
<evidence type="ECO:0000256" key="8">
    <source>
        <dbReference type="ARBA" id="ARBA00034126"/>
    </source>
</evidence>
<feature type="compositionally biased region" description="Low complexity" evidence="10">
    <location>
        <begin position="122"/>
        <end position="137"/>
    </location>
</feature>
<feature type="compositionally biased region" description="Acidic residues" evidence="10">
    <location>
        <begin position="303"/>
        <end position="335"/>
    </location>
</feature>
<reference evidence="12 13" key="1">
    <citation type="journal article" date="2020" name="Elife">
        <title>Loss of centromere function drives karyotype evolution in closely related Malassezia species.</title>
        <authorList>
            <person name="Sankaranarayanan S.R."/>
            <person name="Ianiri G."/>
            <person name="Coelho M.A."/>
            <person name="Reza M.H."/>
            <person name="Thimmappa B.C."/>
            <person name="Ganguly P."/>
            <person name="Vadnala R.N."/>
            <person name="Sun S."/>
            <person name="Siddharthan R."/>
            <person name="Tellgren-Roth C."/>
            <person name="Dawson T.L."/>
            <person name="Heitman J."/>
            <person name="Sanyal K."/>
        </authorList>
    </citation>
    <scope>NUCLEOTIDE SEQUENCE [LARGE SCALE GENOMIC DNA]</scope>
    <source>
        <strain evidence="12">CBS14141</strain>
    </source>
</reference>
<dbReference type="PANTHER" id="PTHR13182">
    <property type="entry name" value="ZINC FINGER PROTEIN 622"/>
    <property type="match status" value="1"/>
</dbReference>
<dbReference type="PROSITE" id="PS00028">
    <property type="entry name" value="ZINC_FINGER_C2H2_1"/>
    <property type="match status" value="2"/>
</dbReference>
<evidence type="ECO:0000259" key="11">
    <source>
        <dbReference type="PROSITE" id="PS50157"/>
    </source>
</evidence>
<evidence type="ECO:0000256" key="4">
    <source>
        <dbReference type="ARBA" id="ARBA00022723"/>
    </source>
</evidence>
<evidence type="ECO:0000256" key="9">
    <source>
        <dbReference type="PROSITE-ProRule" id="PRU00042"/>
    </source>
</evidence>
<keyword evidence="2" id="KW-0963">Cytoplasm</keyword>
<protein>
    <submittedName>
        <fullName evidence="12">Pre-60S factor rei1</fullName>
    </submittedName>
</protein>
<dbReference type="InterPro" id="IPR013087">
    <property type="entry name" value="Znf_C2H2_type"/>
</dbReference>
<evidence type="ECO:0000313" key="13">
    <source>
        <dbReference type="Proteomes" id="UP000818624"/>
    </source>
</evidence>
<name>A0ABY8EW61_MALFU</name>
<dbReference type="Pfam" id="PF12756">
    <property type="entry name" value="zf-C2H2_2"/>
    <property type="match status" value="1"/>
</dbReference>
<organism evidence="12 13">
    <name type="scientific">Malassezia furfur</name>
    <name type="common">Pityriasis versicolor infection agent</name>
    <name type="synonym">Pityrosporum furfur</name>
    <dbReference type="NCBI Taxonomy" id="55194"/>
    <lineage>
        <taxon>Eukaryota</taxon>
        <taxon>Fungi</taxon>
        <taxon>Dikarya</taxon>
        <taxon>Basidiomycota</taxon>
        <taxon>Ustilaginomycotina</taxon>
        <taxon>Malasseziomycetes</taxon>
        <taxon>Malasseziales</taxon>
        <taxon>Malasseziaceae</taxon>
        <taxon>Malassezia</taxon>
    </lineage>
</organism>
<dbReference type="SMART" id="SM00355">
    <property type="entry name" value="ZnF_C2H2"/>
    <property type="match status" value="4"/>
</dbReference>
<evidence type="ECO:0000256" key="7">
    <source>
        <dbReference type="ARBA" id="ARBA00022833"/>
    </source>
</evidence>
<evidence type="ECO:0000256" key="3">
    <source>
        <dbReference type="ARBA" id="ARBA00022517"/>
    </source>
</evidence>
<evidence type="ECO:0000256" key="2">
    <source>
        <dbReference type="ARBA" id="ARBA00022490"/>
    </source>
</evidence>
<dbReference type="EMBL" id="CP046240">
    <property type="protein sequence ID" value="WFD49852.1"/>
    <property type="molecule type" value="Genomic_DNA"/>
</dbReference>
<keyword evidence="3" id="KW-0690">Ribosome biogenesis</keyword>
<evidence type="ECO:0000256" key="1">
    <source>
        <dbReference type="ARBA" id="ARBA00004496"/>
    </source>
</evidence>
<dbReference type="SMART" id="SM00451">
    <property type="entry name" value="ZnF_U1"/>
    <property type="match status" value="2"/>
</dbReference>
<feature type="domain" description="C2H2-type" evidence="11">
    <location>
        <begin position="92"/>
        <end position="121"/>
    </location>
</feature>